<feature type="region of interest" description="Disordered" evidence="7">
    <location>
        <begin position="1304"/>
        <end position="1407"/>
    </location>
</feature>
<keyword evidence="1" id="KW-0479">Metal-binding</keyword>
<dbReference type="Gene3D" id="2.60.40.150">
    <property type="entry name" value="C2 domain"/>
    <property type="match status" value="2"/>
</dbReference>
<evidence type="ECO:0000256" key="2">
    <source>
        <dbReference type="ARBA" id="ARBA00022771"/>
    </source>
</evidence>
<evidence type="ECO:0008006" key="13">
    <source>
        <dbReference type="Google" id="ProtNLM"/>
    </source>
</evidence>
<feature type="compositionally biased region" description="Polar residues" evidence="7">
    <location>
        <begin position="1950"/>
        <end position="1964"/>
    </location>
</feature>
<dbReference type="SMART" id="SM00228">
    <property type="entry name" value="PDZ"/>
    <property type="match status" value="1"/>
</dbReference>
<feature type="region of interest" description="Disordered" evidence="7">
    <location>
        <begin position="142"/>
        <end position="200"/>
    </location>
</feature>
<feature type="compositionally biased region" description="Low complexity" evidence="7">
    <location>
        <begin position="716"/>
        <end position="744"/>
    </location>
</feature>
<evidence type="ECO:0000256" key="6">
    <source>
        <dbReference type="PROSITE-ProRule" id="PRU00091"/>
    </source>
</evidence>
<feature type="region of interest" description="Disordered" evidence="7">
    <location>
        <begin position="1116"/>
        <end position="1141"/>
    </location>
</feature>
<evidence type="ECO:0000259" key="8">
    <source>
        <dbReference type="PROSITE" id="PS50004"/>
    </source>
</evidence>
<feature type="region of interest" description="Disordered" evidence="7">
    <location>
        <begin position="1858"/>
        <end position="1917"/>
    </location>
</feature>
<dbReference type="PROSITE" id="PS50004">
    <property type="entry name" value="C2"/>
    <property type="match status" value="1"/>
</dbReference>
<dbReference type="InterPro" id="IPR013083">
    <property type="entry name" value="Znf_RING/FYVE/PHD"/>
</dbReference>
<feature type="region of interest" description="Disordered" evidence="7">
    <location>
        <begin position="1"/>
        <end position="28"/>
    </location>
</feature>
<feature type="compositionally biased region" description="Polar residues" evidence="7">
    <location>
        <begin position="1692"/>
        <end position="1705"/>
    </location>
</feature>
<dbReference type="Pfam" id="PF00168">
    <property type="entry name" value="C2"/>
    <property type="match status" value="2"/>
</dbReference>
<dbReference type="SUPFAM" id="SSF57903">
    <property type="entry name" value="FYVE/PHD zinc finger"/>
    <property type="match status" value="1"/>
</dbReference>
<dbReference type="InterPro" id="IPR001478">
    <property type="entry name" value="PDZ"/>
</dbReference>
<dbReference type="SMART" id="SM00239">
    <property type="entry name" value="C2"/>
    <property type="match status" value="2"/>
</dbReference>
<feature type="compositionally biased region" description="Polar residues" evidence="7">
    <location>
        <begin position="1885"/>
        <end position="1903"/>
    </location>
</feature>
<feature type="region of interest" description="Disordered" evidence="7">
    <location>
        <begin position="219"/>
        <end position="248"/>
    </location>
</feature>
<dbReference type="Gene3D" id="3.30.40.10">
    <property type="entry name" value="Zinc/RING finger domain, C3HC4 (zinc finger)"/>
    <property type="match status" value="1"/>
</dbReference>
<feature type="domain" description="PDZ" evidence="9">
    <location>
        <begin position="1248"/>
        <end position="1309"/>
    </location>
</feature>
<feature type="compositionally biased region" description="Polar residues" evidence="7">
    <location>
        <begin position="541"/>
        <end position="577"/>
    </location>
</feature>
<dbReference type="GO" id="GO:0048167">
    <property type="term" value="P:regulation of synaptic plasticity"/>
    <property type="evidence" value="ECO:0007669"/>
    <property type="project" value="TreeGrafter"/>
</dbReference>
<feature type="compositionally biased region" description="Polar residues" evidence="7">
    <location>
        <begin position="601"/>
        <end position="610"/>
    </location>
</feature>
<feature type="compositionally biased region" description="Acidic residues" evidence="7">
    <location>
        <begin position="757"/>
        <end position="778"/>
    </location>
</feature>
<feature type="compositionally biased region" description="Low complexity" evidence="7">
    <location>
        <begin position="886"/>
        <end position="901"/>
    </location>
</feature>
<dbReference type="GO" id="GO:0050806">
    <property type="term" value="P:positive regulation of synaptic transmission"/>
    <property type="evidence" value="ECO:0007669"/>
    <property type="project" value="TreeGrafter"/>
</dbReference>
<feature type="domain" description="C2" evidence="8">
    <location>
        <begin position="2028"/>
        <end position="2154"/>
    </location>
</feature>
<dbReference type="GO" id="GO:0048791">
    <property type="term" value="P:calcium ion-regulated exocytosis of neurotransmitter"/>
    <property type="evidence" value="ECO:0007669"/>
    <property type="project" value="TreeGrafter"/>
</dbReference>
<feature type="compositionally biased region" description="Polar residues" evidence="7">
    <location>
        <begin position="1"/>
        <end position="11"/>
    </location>
</feature>
<sequence>MDSKWTSGSYSSHRHSLRPGGKTSGALASRYGLNTLSSANKNNGSSASSAASAAANSATGMGASFVSMVRKLVTKTSTNSIDSSFKQYQKELQAQSTSKATTSLSSSNQSKLIPFASSSTSSSSAAGTSALSQVHHYDTGYSSNANSPATTPTVSSISASPIPSTQYSSTSVSSSTTGYATAGDLSRPSSAASSTSTQRGPFLSRIRAKVVSTFQPTGEGVDSIGNTQSSGYTTPTQTLNNVNKPDSLFNLTSGDPLSCQRQQRSSSVTSTSHGANHIPVGTVTVTNTATTSSAINTYTSSNTISPGQETANSPQRAPMLSMLSQSHSSSLTNEQLTAHLTEEEKKILEKVFQKEEEFQQIALKNFVKSTTMNDSETGGVGSCGGTGVNSLPNQTIATQLLTGSPVSGVSHLSANLLDPVAAAVHRRRSSAIMSADATGFCRICRKVIMKDESAHRCSNCAELVCDDCSSYSARDESKYWMCSFCRRRGSHLILTQTGSLLGTGTQTTTEASLNTATSTSMSMVAAQSASATAMMAPKSPILSNRRPSTSSSYGPNAPPMSSGNMSTTSQFVSTLQPTTVTTTTKRKASFSECQMRAQHEAVSSQRQSSLDLPRPIMQQLQQQRKSAQFTQSPLLQQPNPAQFATVPFSTSSSSSSASSSTPWSTTNSKQHSTIPCVELSSLDHNDQMNNQISVPTDLNGIVIAGQSTYSSMLMQPTPSSSLAPSPSLPTTSTATPSTAISISPQNGHVRTRIYSLSDDEELLTDEEEDDDDDDELENNDGHRAVRSETDRDERSFSGEQIDYEPSVTFETCGKAFNGKSYQRKDENIIGRTSHGTLSSAPIETLKRRKSSKRKKKKKKPTHHGTTYNSDDELITGVCSKQENDMNVTNSSINSNQSNTITSRRESADKSTLNIPNIIPTMTQTGEMTSFADVVNTVAARGLLTQRASFSGMATTSNDAHIQRMGPFYNTTKFPPIPMSMTGHKPSPLIASKWWRLSKKIGTISRGGSTMMMGPYDNAIFDYGNGMRPRKSSESSDLSDVRYSPPQDSLTPSSDYSRSPRESADSEMLGLPYSGLNMQRRSIPSVLIDVGGDNGCGLQTGAYLSLKDCYNRRGSTGRTLPQVEPSRSMLDLPHSRKSSAHSLDIPMEQPRRASAPEGENIRIVIDEVQDVSGSHQDIHTGMTSNGPEPERIHARTGLSGTRSSTGAIVPLQPTLVTQVQVAPQGQTSFQQRMRYQLSRAASIVTHYERIILHKDENDHSNRTRGFGLSVVGGRVNEQDGMLYAYVSWLKPGGSADQQGLKTGDKILECDPTHDKKRRQSLAAQRTQPKISIEPAHTSKSSVTQPLRPSSAAATLLTTIPTQSTPTPPPPPPPSVSSLSSDHGSTLSASSTPRRRLPAIPTSAKSTTTTTTPVTYLCDAQIYLQVTLDANINQLSVVIISAKGLDKHSLYQSNLNGSTLPNEAYAQLRLLPEMGFKVCQTELSNKFEWNETLIYHQFPLEKVDEITLDVSVWVTNQSFTTNSYSHQLPVPSNQIRIRSPRHSMVGLPPQIAITDAVPDVSNTFQLASTRIPLRSALFHLSEWWPLIPTEVNYVQGPSVVIPTIQPSAELTAIPSPAPNILSNVPPVFFHKAPSMEYIDINNSKLLGDSIMMSRSTPGSRRNSDRSVNEMEIITEASPMEPRANESVFGPSIYTNTLTTKRPSTSMGNYRPPTRGSTATLSSSTGRHSLDDSSYSNSMGGPRSAGDGGGSLSLGRTTSLRMIQNRHSVGNLYHHQPMNDANSMMMEQARIRGDHLVAPSNELYERRKSSSTIGNQTKISNTRDGFKHCGPSPYSAGYSCFTGVGGSYQHLLSQQQLTGNYSQPISDQDTSPFSSDDDIDNLLLDESNFGSDQNTPVRPQSTTFSTERPHSSICVPDGSEQPELDSALHLKLSDNKLNQLTVVDSNKLSTASIDDQSRFSGTTSPATPMNEEEPDECTGSNSSTNLLVPNWATPGGRRKSFLQRLMPTGVTSASSILSGRQSDQNVGTSDSTPKPVIVGEIKLGFVMTKGFLEIDVTAARNLPDSVTGPYPPDTYVKTYVYDRGRQLYKRKTRVVAANHNPVYKQVLKYDASIVYGRSLLVSVWEKQHKTFEPNIAIGATEINVNQLELHKLHVKWYRLRAFQNPSHSSTTDGDNLPIETSTSTSTMEDM</sequence>
<feature type="compositionally biased region" description="Polar residues" evidence="7">
    <location>
        <begin position="224"/>
        <end position="248"/>
    </location>
</feature>
<comment type="subcellular location">
    <subcellularLocation>
        <location evidence="5">Synapse</location>
    </subcellularLocation>
</comment>
<feature type="compositionally biased region" description="Polar residues" evidence="7">
    <location>
        <begin position="1858"/>
        <end position="1871"/>
    </location>
</feature>
<evidence type="ECO:0000256" key="7">
    <source>
        <dbReference type="SAM" id="MobiDB-lite"/>
    </source>
</evidence>
<organism evidence="11 12">
    <name type="scientific">Blomia tropicalis</name>
    <name type="common">Mite</name>
    <dbReference type="NCBI Taxonomy" id="40697"/>
    <lineage>
        <taxon>Eukaryota</taxon>
        <taxon>Metazoa</taxon>
        <taxon>Ecdysozoa</taxon>
        <taxon>Arthropoda</taxon>
        <taxon>Chelicerata</taxon>
        <taxon>Arachnida</taxon>
        <taxon>Acari</taxon>
        <taxon>Acariformes</taxon>
        <taxon>Sarcoptiformes</taxon>
        <taxon>Astigmata</taxon>
        <taxon>Glycyphagoidea</taxon>
        <taxon>Echimyopodidae</taxon>
        <taxon>Blomia</taxon>
    </lineage>
</organism>
<dbReference type="GO" id="GO:0008270">
    <property type="term" value="F:zinc ion binding"/>
    <property type="evidence" value="ECO:0007669"/>
    <property type="project" value="UniProtKB-KW"/>
</dbReference>
<feature type="compositionally biased region" description="Low complexity" evidence="7">
    <location>
        <begin position="1353"/>
        <end position="1363"/>
    </location>
</feature>
<dbReference type="EMBL" id="JAPWDV010000003">
    <property type="protein sequence ID" value="KAJ6217455.1"/>
    <property type="molecule type" value="Genomic_DNA"/>
</dbReference>
<feature type="region of interest" description="Disordered" evidence="7">
    <location>
        <begin position="1950"/>
        <end position="1987"/>
    </location>
</feature>
<name>A0A9Q0M1B9_BLOTA</name>
<feature type="region of interest" description="Disordered" evidence="7">
    <location>
        <begin position="826"/>
        <end position="870"/>
    </location>
</feature>
<feature type="compositionally biased region" description="Basic and acidic residues" evidence="7">
    <location>
        <begin position="779"/>
        <end position="796"/>
    </location>
</feature>
<dbReference type="SUPFAM" id="SSF49562">
    <property type="entry name" value="C2 domain (Calcium/lipid-binding domain, CaLB)"/>
    <property type="match status" value="2"/>
</dbReference>
<dbReference type="Proteomes" id="UP001142055">
    <property type="component" value="Chromosome 3"/>
</dbReference>
<feature type="compositionally biased region" description="Low complexity" evidence="7">
    <location>
        <begin position="649"/>
        <end position="668"/>
    </location>
</feature>
<reference evidence="11" key="1">
    <citation type="submission" date="2022-12" db="EMBL/GenBank/DDBJ databases">
        <title>Genome assemblies of Blomia tropicalis.</title>
        <authorList>
            <person name="Cui Y."/>
        </authorList>
    </citation>
    <scope>NUCLEOTIDE SEQUENCE</scope>
    <source>
        <tissue evidence="11">Adult mites</tissue>
    </source>
</reference>
<dbReference type="PROSITE" id="PS50106">
    <property type="entry name" value="PDZ"/>
    <property type="match status" value="1"/>
</dbReference>
<feature type="region of interest" description="Disordered" evidence="7">
    <location>
        <begin position="2009"/>
        <end position="2028"/>
    </location>
</feature>
<feature type="compositionally biased region" description="Pro residues" evidence="7">
    <location>
        <begin position="1364"/>
        <end position="1373"/>
    </location>
</feature>
<feature type="compositionally biased region" description="Polar residues" evidence="7">
    <location>
        <begin position="1975"/>
        <end position="1984"/>
    </location>
</feature>
<keyword evidence="4" id="KW-0770">Synapse</keyword>
<comment type="caution">
    <text evidence="11">The sequence shown here is derived from an EMBL/GenBank/DDBJ whole genome shotgun (WGS) entry which is preliminary data.</text>
</comment>
<feature type="region of interest" description="Disordered" evidence="7">
    <location>
        <begin position="886"/>
        <end position="908"/>
    </location>
</feature>
<gene>
    <name evidence="11" type="ORF">RDWZM_008612</name>
</gene>
<evidence type="ECO:0000256" key="3">
    <source>
        <dbReference type="ARBA" id="ARBA00022833"/>
    </source>
</evidence>
<dbReference type="GO" id="GO:0044325">
    <property type="term" value="F:transmembrane transporter binding"/>
    <property type="evidence" value="ECO:0007669"/>
    <property type="project" value="TreeGrafter"/>
</dbReference>
<dbReference type="GO" id="GO:0042391">
    <property type="term" value="P:regulation of membrane potential"/>
    <property type="evidence" value="ECO:0007669"/>
    <property type="project" value="TreeGrafter"/>
</dbReference>
<dbReference type="InterPro" id="IPR000008">
    <property type="entry name" value="C2_dom"/>
</dbReference>
<dbReference type="InterPro" id="IPR036034">
    <property type="entry name" value="PDZ_sf"/>
</dbReference>
<feature type="compositionally biased region" description="Polar residues" evidence="7">
    <location>
        <begin position="1336"/>
        <end position="1346"/>
    </location>
</feature>
<dbReference type="GO" id="GO:0031267">
    <property type="term" value="F:small GTPase binding"/>
    <property type="evidence" value="ECO:0007669"/>
    <property type="project" value="InterPro"/>
</dbReference>
<feature type="region of interest" description="Disordered" evidence="7">
    <location>
        <begin position="1026"/>
        <end position="1068"/>
    </location>
</feature>
<feature type="compositionally biased region" description="Polar residues" evidence="7">
    <location>
        <begin position="1712"/>
        <end position="1734"/>
    </location>
</feature>
<dbReference type="GO" id="GO:0042734">
    <property type="term" value="C:presynaptic membrane"/>
    <property type="evidence" value="ECO:0007669"/>
    <property type="project" value="TreeGrafter"/>
</dbReference>
<keyword evidence="12" id="KW-1185">Reference proteome</keyword>
<feature type="compositionally biased region" description="Polar residues" evidence="7">
    <location>
        <begin position="142"/>
        <end position="163"/>
    </location>
</feature>
<evidence type="ECO:0000256" key="5">
    <source>
        <dbReference type="ARBA" id="ARBA00034103"/>
    </source>
</evidence>
<dbReference type="SUPFAM" id="SSF50156">
    <property type="entry name" value="PDZ domain-like"/>
    <property type="match status" value="1"/>
</dbReference>
<dbReference type="InterPro" id="IPR039032">
    <property type="entry name" value="Rim-like"/>
</dbReference>
<feature type="domain" description="FYVE-type" evidence="10">
    <location>
        <begin position="435"/>
        <end position="490"/>
    </location>
</feature>
<evidence type="ECO:0000259" key="10">
    <source>
        <dbReference type="PROSITE" id="PS50178"/>
    </source>
</evidence>
<evidence type="ECO:0000256" key="1">
    <source>
        <dbReference type="ARBA" id="ARBA00022723"/>
    </source>
</evidence>
<feature type="region of interest" description="Disordered" evidence="7">
    <location>
        <begin position="714"/>
        <end position="802"/>
    </location>
</feature>
<feature type="compositionally biased region" description="Low complexity" evidence="7">
    <location>
        <begin position="164"/>
        <end position="177"/>
    </location>
</feature>
<accession>A0A9Q0M1B9</accession>
<feature type="compositionally biased region" description="Low complexity" evidence="7">
    <location>
        <begin position="2177"/>
        <end position="2187"/>
    </location>
</feature>
<feature type="region of interest" description="Disordered" evidence="7">
    <location>
        <begin position="644"/>
        <end position="672"/>
    </location>
</feature>
<feature type="compositionally biased region" description="Basic residues" evidence="7">
    <location>
        <begin position="846"/>
        <end position="862"/>
    </location>
</feature>
<dbReference type="InterPro" id="IPR017455">
    <property type="entry name" value="Znf_FYVE-rel"/>
</dbReference>
<dbReference type="PANTHER" id="PTHR12157:SF24">
    <property type="entry name" value="FIFE, ISOFORM D"/>
    <property type="match status" value="1"/>
</dbReference>
<evidence type="ECO:0000313" key="11">
    <source>
        <dbReference type="EMBL" id="KAJ6217455.1"/>
    </source>
</evidence>
<feature type="region of interest" description="Disordered" evidence="7">
    <location>
        <begin position="2163"/>
        <end position="2187"/>
    </location>
</feature>
<dbReference type="InterPro" id="IPR035892">
    <property type="entry name" value="C2_domain_sf"/>
</dbReference>
<feature type="compositionally biased region" description="Low complexity" evidence="7">
    <location>
        <begin position="1374"/>
        <end position="1390"/>
    </location>
</feature>
<dbReference type="OMA" id="ESKYWMC"/>
<dbReference type="InterPro" id="IPR011011">
    <property type="entry name" value="Znf_FYVE_PHD"/>
</dbReference>
<feature type="compositionally biased region" description="Polar residues" evidence="7">
    <location>
        <begin position="1045"/>
        <end position="1056"/>
    </location>
</feature>
<keyword evidence="2 6" id="KW-0863">Zinc-finger</keyword>
<feature type="region of interest" description="Disordered" evidence="7">
    <location>
        <begin position="1692"/>
        <end position="1752"/>
    </location>
</feature>
<evidence type="ECO:0000313" key="12">
    <source>
        <dbReference type="Proteomes" id="UP001142055"/>
    </source>
</evidence>
<protein>
    <recommendedName>
        <fullName evidence="13">PDZ domain-containing protein</fullName>
    </recommendedName>
</protein>
<evidence type="ECO:0000256" key="4">
    <source>
        <dbReference type="ARBA" id="ARBA00023018"/>
    </source>
</evidence>
<dbReference type="GO" id="GO:0048788">
    <property type="term" value="C:cytoskeleton of presynaptic active zone"/>
    <property type="evidence" value="ECO:0007669"/>
    <property type="project" value="TreeGrafter"/>
</dbReference>
<evidence type="ECO:0000259" key="9">
    <source>
        <dbReference type="PROSITE" id="PS50106"/>
    </source>
</evidence>
<dbReference type="PROSITE" id="PS50178">
    <property type="entry name" value="ZF_FYVE"/>
    <property type="match status" value="1"/>
</dbReference>
<feature type="region of interest" description="Disordered" evidence="7">
    <location>
        <begin position="539"/>
        <end position="611"/>
    </location>
</feature>
<dbReference type="Gene3D" id="2.30.42.10">
    <property type="match status" value="1"/>
</dbReference>
<keyword evidence="3" id="KW-0862">Zinc</keyword>
<dbReference type="PANTHER" id="PTHR12157">
    <property type="entry name" value="REGULATING SYNAPTIC MEMBRANE EXOCYTOSIS PROTEIN"/>
    <property type="match status" value="1"/>
</dbReference>
<proteinExistence type="predicted"/>